<name>A0A1M5A9N9_9CLOT</name>
<dbReference type="InterPro" id="IPR009057">
    <property type="entry name" value="Homeodomain-like_sf"/>
</dbReference>
<evidence type="ECO:0000313" key="13">
    <source>
        <dbReference type="EMBL" id="SHF27040.1"/>
    </source>
</evidence>
<dbReference type="SMART" id="SM00342">
    <property type="entry name" value="HTH_ARAC"/>
    <property type="match status" value="1"/>
</dbReference>
<keyword evidence="14" id="KW-1185">Reference proteome</keyword>
<dbReference type="InterPro" id="IPR018060">
    <property type="entry name" value="HTH_AraC"/>
</dbReference>
<keyword evidence="7 13" id="KW-0238">DNA-binding</keyword>
<evidence type="ECO:0000256" key="7">
    <source>
        <dbReference type="ARBA" id="ARBA00023125"/>
    </source>
</evidence>
<evidence type="ECO:0000259" key="12">
    <source>
        <dbReference type="PROSITE" id="PS50110"/>
    </source>
</evidence>
<dbReference type="GO" id="GO:0003700">
    <property type="term" value="F:DNA-binding transcription factor activity"/>
    <property type="evidence" value="ECO:0007669"/>
    <property type="project" value="InterPro"/>
</dbReference>
<dbReference type="RefSeq" id="WP_072853337.1">
    <property type="nucleotide sequence ID" value="NZ_FQVI01000019.1"/>
</dbReference>
<feature type="modified residue" description="4-aspartylphosphate" evidence="10">
    <location>
        <position position="55"/>
    </location>
</feature>
<evidence type="ECO:0000256" key="2">
    <source>
        <dbReference type="ARBA" id="ARBA00018672"/>
    </source>
</evidence>
<gene>
    <name evidence="13" type="ORF">SAMN02745158_03095</name>
</gene>
<dbReference type="GO" id="GO:0005737">
    <property type="term" value="C:cytoplasm"/>
    <property type="evidence" value="ECO:0007669"/>
    <property type="project" value="UniProtKB-SubCell"/>
</dbReference>
<dbReference type="GO" id="GO:0043565">
    <property type="term" value="F:sequence-specific DNA binding"/>
    <property type="evidence" value="ECO:0007669"/>
    <property type="project" value="InterPro"/>
</dbReference>
<dbReference type="PROSITE" id="PS01124">
    <property type="entry name" value="HTH_ARAC_FAMILY_2"/>
    <property type="match status" value="1"/>
</dbReference>
<evidence type="ECO:0000259" key="11">
    <source>
        <dbReference type="PROSITE" id="PS01124"/>
    </source>
</evidence>
<dbReference type="EMBL" id="FQVI01000019">
    <property type="protein sequence ID" value="SHF27040.1"/>
    <property type="molecule type" value="Genomic_DNA"/>
</dbReference>
<sequence>MIKILIADDEDFIRHGMRYAIPWEDNGMEVIGEAGNGEEALQLAVRLRPDIVLADIQMPLMDGLELAQRLRELLPETRVVILTAYGNTENLTSAIDVKVSAFLLKSADSKKILETVVKVKKEAEAAQASSHKVSQLKDIYEENRHLIKGTLLSRFLQNQVSYSHFAKKAGKIGLDLFASSYALALIRTDSTDEKLVLGSLIQHFLRFQPFAFFIRDQHAIVILNTEEYPLDRDAMDDILPGILPVTFGNSIVVMRDVTSAEEFPLVYTVLTQALEHCFWNIGQPYTLLTPEQSFTSDAKIQPYTHESQLITAILSRDSGRIQQQLHTYYSYMEEHKCSRLLFLESVKRLAVLLGAVSEDTGDILKINALMEEMETPREIMDLIASLALPAKAEHPAHSQIEPALHYIHQHYTEDIHLEDAAGAAYLSPGYLSRIFKAETGYAFKEYIHRLRIQKAQDLVCGTDLKYYEIAEQVGYKDYKYFSAYFNKIAGCSAKEYRNTHSRSSV</sequence>
<dbReference type="OrthoDB" id="384217at2"/>
<comment type="function">
    <text evidence="9">May play the central regulatory role in sporulation. It may be an element of the effector pathway responsible for the activation of sporulation genes in response to nutritional stress. Spo0A may act in concert with spo0H (a sigma factor) to control the expression of some genes that are critical to the sporulation process.</text>
</comment>
<dbReference type="SUPFAM" id="SSF46689">
    <property type="entry name" value="Homeodomain-like"/>
    <property type="match status" value="2"/>
</dbReference>
<dbReference type="InterPro" id="IPR001789">
    <property type="entry name" value="Sig_transdc_resp-reg_receiver"/>
</dbReference>
<evidence type="ECO:0000256" key="5">
    <source>
        <dbReference type="ARBA" id="ARBA00023012"/>
    </source>
</evidence>
<protein>
    <recommendedName>
        <fullName evidence="2">Stage 0 sporulation protein A homolog</fullName>
    </recommendedName>
</protein>
<dbReference type="InterPro" id="IPR011006">
    <property type="entry name" value="CheY-like_superfamily"/>
</dbReference>
<feature type="domain" description="HTH araC/xylS-type" evidence="11">
    <location>
        <begin position="401"/>
        <end position="499"/>
    </location>
</feature>
<dbReference type="SUPFAM" id="SSF52172">
    <property type="entry name" value="CheY-like"/>
    <property type="match status" value="1"/>
</dbReference>
<keyword evidence="6" id="KW-0805">Transcription regulation</keyword>
<dbReference type="SMART" id="SM00448">
    <property type="entry name" value="REC"/>
    <property type="match status" value="1"/>
</dbReference>
<dbReference type="CDD" id="cd17536">
    <property type="entry name" value="REC_YesN-like"/>
    <property type="match status" value="1"/>
</dbReference>
<accession>A0A1M5A9N9</accession>
<dbReference type="Gene3D" id="3.40.50.2300">
    <property type="match status" value="1"/>
</dbReference>
<comment type="subcellular location">
    <subcellularLocation>
        <location evidence="1">Cytoplasm</location>
    </subcellularLocation>
</comment>
<evidence type="ECO:0000256" key="9">
    <source>
        <dbReference type="ARBA" id="ARBA00024867"/>
    </source>
</evidence>
<dbReference type="InterPro" id="IPR051552">
    <property type="entry name" value="HptR"/>
</dbReference>
<keyword evidence="4 10" id="KW-0597">Phosphoprotein</keyword>
<dbReference type="GO" id="GO:0000160">
    <property type="term" value="P:phosphorelay signal transduction system"/>
    <property type="evidence" value="ECO:0007669"/>
    <property type="project" value="UniProtKB-KW"/>
</dbReference>
<dbReference type="Proteomes" id="UP000184245">
    <property type="component" value="Unassembled WGS sequence"/>
</dbReference>
<dbReference type="Pfam" id="PF12833">
    <property type="entry name" value="HTH_18"/>
    <property type="match status" value="1"/>
</dbReference>
<keyword evidence="5" id="KW-0902">Two-component regulatory system</keyword>
<evidence type="ECO:0000256" key="1">
    <source>
        <dbReference type="ARBA" id="ARBA00004496"/>
    </source>
</evidence>
<dbReference type="STRING" id="1122155.SAMN02745158_03095"/>
<evidence type="ECO:0000313" key="14">
    <source>
        <dbReference type="Proteomes" id="UP000184245"/>
    </source>
</evidence>
<proteinExistence type="predicted"/>
<evidence type="ECO:0000256" key="3">
    <source>
        <dbReference type="ARBA" id="ARBA00022490"/>
    </source>
</evidence>
<evidence type="ECO:0000256" key="4">
    <source>
        <dbReference type="ARBA" id="ARBA00022553"/>
    </source>
</evidence>
<evidence type="ECO:0000256" key="8">
    <source>
        <dbReference type="ARBA" id="ARBA00023163"/>
    </source>
</evidence>
<reference evidence="13 14" key="1">
    <citation type="submission" date="2016-11" db="EMBL/GenBank/DDBJ databases">
        <authorList>
            <person name="Jaros S."/>
            <person name="Januszkiewicz K."/>
            <person name="Wedrychowicz H."/>
        </authorList>
    </citation>
    <scope>NUCLEOTIDE SEQUENCE [LARGE SCALE GENOMIC DNA]</scope>
    <source>
        <strain evidence="13 14">DSM 17459</strain>
    </source>
</reference>
<evidence type="ECO:0000256" key="10">
    <source>
        <dbReference type="PROSITE-ProRule" id="PRU00169"/>
    </source>
</evidence>
<dbReference type="Gene3D" id="1.10.10.60">
    <property type="entry name" value="Homeodomain-like"/>
    <property type="match status" value="2"/>
</dbReference>
<evidence type="ECO:0000256" key="6">
    <source>
        <dbReference type="ARBA" id="ARBA00023015"/>
    </source>
</evidence>
<feature type="domain" description="Response regulatory" evidence="12">
    <location>
        <begin position="3"/>
        <end position="120"/>
    </location>
</feature>
<keyword evidence="8" id="KW-0804">Transcription</keyword>
<dbReference type="PROSITE" id="PS50110">
    <property type="entry name" value="RESPONSE_REGULATORY"/>
    <property type="match status" value="1"/>
</dbReference>
<organism evidence="13 14">
    <name type="scientific">Lactonifactor longoviformis DSM 17459</name>
    <dbReference type="NCBI Taxonomy" id="1122155"/>
    <lineage>
        <taxon>Bacteria</taxon>
        <taxon>Bacillati</taxon>
        <taxon>Bacillota</taxon>
        <taxon>Clostridia</taxon>
        <taxon>Eubacteriales</taxon>
        <taxon>Clostridiaceae</taxon>
        <taxon>Lactonifactor</taxon>
    </lineage>
</organism>
<dbReference type="PANTHER" id="PTHR42713:SF3">
    <property type="entry name" value="TRANSCRIPTIONAL REGULATORY PROTEIN HPTR"/>
    <property type="match status" value="1"/>
</dbReference>
<keyword evidence="3" id="KW-0963">Cytoplasm</keyword>
<dbReference type="Pfam" id="PF00072">
    <property type="entry name" value="Response_reg"/>
    <property type="match status" value="1"/>
</dbReference>
<dbReference type="PANTHER" id="PTHR42713">
    <property type="entry name" value="HISTIDINE KINASE-RELATED"/>
    <property type="match status" value="1"/>
</dbReference>
<dbReference type="AlphaFoldDB" id="A0A1M5A9N9"/>